<proteinExistence type="inferred from homology"/>
<dbReference type="CDD" id="cd00448">
    <property type="entry name" value="YjgF_YER057c_UK114_family"/>
    <property type="match status" value="1"/>
</dbReference>
<dbReference type="RefSeq" id="WP_169380197.1">
    <property type="nucleotide sequence ID" value="NZ_JAAXLA010000007.1"/>
</dbReference>
<evidence type="ECO:0000313" key="3">
    <source>
        <dbReference type="Proteomes" id="UP000820669"/>
    </source>
</evidence>
<dbReference type="PANTHER" id="PTHR11803:SF58">
    <property type="entry name" value="PROTEIN HMF1-RELATED"/>
    <property type="match status" value="1"/>
</dbReference>
<gene>
    <name evidence="2" type="ORF">HF526_05665</name>
</gene>
<evidence type="ECO:0000256" key="1">
    <source>
        <dbReference type="ARBA" id="ARBA00010552"/>
    </source>
</evidence>
<comment type="similarity">
    <text evidence="1">Belongs to the RutC family.</text>
</comment>
<dbReference type="SUPFAM" id="SSF55298">
    <property type="entry name" value="YjgF-like"/>
    <property type="match status" value="1"/>
</dbReference>
<dbReference type="InterPro" id="IPR006175">
    <property type="entry name" value="YjgF/YER057c/UK114"/>
</dbReference>
<accession>A0ABX1S5E7</accession>
<dbReference type="Proteomes" id="UP000820669">
    <property type="component" value="Unassembled WGS sequence"/>
</dbReference>
<dbReference type="EMBL" id="JAAXLA010000007">
    <property type="protein sequence ID" value="NMH96804.1"/>
    <property type="molecule type" value="Genomic_DNA"/>
</dbReference>
<dbReference type="Gene3D" id="3.30.1330.40">
    <property type="entry name" value="RutC-like"/>
    <property type="match status" value="1"/>
</dbReference>
<name>A0ABX1S5E7_9PSEU</name>
<protein>
    <submittedName>
        <fullName evidence="2">RidA family protein</fullName>
    </submittedName>
</protein>
<dbReference type="Pfam" id="PF01042">
    <property type="entry name" value="Ribonuc_L-PSP"/>
    <property type="match status" value="1"/>
</dbReference>
<dbReference type="InterPro" id="IPR035959">
    <property type="entry name" value="RutC-like_sf"/>
</dbReference>
<sequence length="132" mass="14161">MSAKQRVEMRVPGLPTPLSHYTDAVRFGDLLFVSGVAPLDENDRLVGEGDVVAQARQVHVNLAKALEHAGASFADVLKVTVYLTDVDDRQKVNDIRREYFGSAYPASTLVEVSALAVPGMLVEIEAVAGIPG</sequence>
<reference evidence="2 3" key="1">
    <citation type="submission" date="2020-04" db="EMBL/GenBank/DDBJ databases">
        <authorList>
            <person name="Klaysubun C."/>
            <person name="Duangmal K."/>
            <person name="Lipun K."/>
        </authorList>
    </citation>
    <scope>NUCLEOTIDE SEQUENCE [LARGE SCALE GENOMIC DNA]</scope>
    <source>
        <strain evidence="2 3">K10HN5</strain>
    </source>
</reference>
<comment type="caution">
    <text evidence="2">The sequence shown here is derived from an EMBL/GenBank/DDBJ whole genome shotgun (WGS) entry which is preliminary data.</text>
</comment>
<dbReference type="PANTHER" id="PTHR11803">
    <property type="entry name" value="2-IMINOBUTANOATE/2-IMINOPROPANOATE DEAMINASE RIDA"/>
    <property type="match status" value="1"/>
</dbReference>
<keyword evidence="3" id="KW-1185">Reference proteome</keyword>
<organism evidence="2 3">
    <name type="scientific">Pseudonocardia acidicola</name>
    <dbReference type="NCBI Taxonomy" id="2724939"/>
    <lineage>
        <taxon>Bacteria</taxon>
        <taxon>Bacillati</taxon>
        <taxon>Actinomycetota</taxon>
        <taxon>Actinomycetes</taxon>
        <taxon>Pseudonocardiales</taxon>
        <taxon>Pseudonocardiaceae</taxon>
        <taxon>Pseudonocardia</taxon>
    </lineage>
</organism>
<evidence type="ECO:0000313" key="2">
    <source>
        <dbReference type="EMBL" id="NMH96804.1"/>
    </source>
</evidence>